<name>A0A382DKQ8_9ZZZZ</name>
<organism evidence="3">
    <name type="scientific">marine metagenome</name>
    <dbReference type="NCBI Taxonomy" id="408172"/>
    <lineage>
        <taxon>unclassified sequences</taxon>
        <taxon>metagenomes</taxon>
        <taxon>ecological metagenomes</taxon>
    </lineage>
</organism>
<gene>
    <name evidence="3" type="ORF">METZ01_LOCUS191067</name>
</gene>
<evidence type="ECO:0000256" key="2">
    <source>
        <dbReference type="SAM" id="Phobius"/>
    </source>
</evidence>
<protein>
    <submittedName>
        <fullName evidence="3">Uncharacterized protein</fullName>
    </submittedName>
</protein>
<feature type="compositionally biased region" description="Basic and acidic residues" evidence="1">
    <location>
        <begin position="1"/>
        <end position="10"/>
    </location>
</feature>
<reference evidence="3" key="1">
    <citation type="submission" date="2018-05" db="EMBL/GenBank/DDBJ databases">
        <authorList>
            <person name="Lanie J.A."/>
            <person name="Ng W.-L."/>
            <person name="Kazmierczak K.M."/>
            <person name="Andrzejewski T.M."/>
            <person name="Davidsen T.M."/>
            <person name="Wayne K.J."/>
            <person name="Tettelin H."/>
            <person name="Glass J.I."/>
            <person name="Rusch D."/>
            <person name="Podicherti R."/>
            <person name="Tsui H.-C.T."/>
            <person name="Winkler M.E."/>
        </authorList>
    </citation>
    <scope>NUCLEOTIDE SEQUENCE</scope>
</reference>
<evidence type="ECO:0000256" key="1">
    <source>
        <dbReference type="SAM" id="MobiDB-lite"/>
    </source>
</evidence>
<accession>A0A382DKQ8</accession>
<dbReference type="AlphaFoldDB" id="A0A382DKQ8"/>
<evidence type="ECO:0000313" key="3">
    <source>
        <dbReference type="EMBL" id="SVB38213.1"/>
    </source>
</evidence>
<sequence>MQLKEHEHATKTSTPKKEHHPPTWWIKWISSIIIVFAMIATTNDLYPWNMFLQFAGVAGWLWVAIVWNDRALIIINAVACAIFLNGMVMYFVKVLG</sequence>
<keyword evidence="2" id="KW-1133">Transmembrane helix</keyword>
<keyword evidence="2" id="KW-0812">Transmembrane</keyword>
<dbReference type="EMBL" id="UINC01039556">
    <property type="protein sequence ID" value="SVB38213.1"/>
    <property type="molecule type" value="Genomic_DNA"/>
</dbReference>
<dbReference type="InterPro" id="IPR046682">
    <property type="entry name" value="DUF6552"/>
</dbReference>
<feature type="transmembrane region" description="Helical" evidence="2">
    <location>
        <begin position="73"/>
        <end position="92"/>
    </location>
</feature>
<keyword evidence="2" id="KW-0472">Membrane</keyword>
<dbReference type="Pfam" id="PF20189">
    <property type="entry name" value="DUF6552"/>
    <property type="match status" value="1"/>
</dbReference>
<feature type="transmembrane region" description="Helical" evidence="2">
    <location>
        <begin position="24"/>
        <end position="41"/>
    </location>
</feature>
<feature type="transmembrane region" description="Helical" evidence="2">
    <location>
        <begin position="48"/>
        <end position="67"/>
    </location>
</feature>
<feature type="region of interest" description="Disordered" evidence="1">
    <location>
        <begin position="1"/>
        <end position="20"/>
    </location>
</feature>
<proteinExistence type="predicted"/>